<dbReference type="AlphaFoldDB" id="A0A371JWP5"/>
<reference evidence="2 3" key="1">
    <citation type="submission" date="2018-08" db="EMBL/GenBank/DDBJ databases">
        <title>Lysobacter sp. zong2l5, whole genome shotgun sequence.</title>
        <authorList>
            <person name="Zhang X."/>
            <person name="Feng G."/>
            <person name="Zhu H."/>
        </authorList>
    </citation>
    <scope>NUCLEOTIDE SEQUENCE [LARGE SCALE GENOMIC DNA]</scope>
    <source>
        <strain evidence="3">zong2l5</strain>
    </source>
</reference>
<gene>
    <name evidence="2" type="ORF">DX914_19610</name>
</gene>
<keyword evidence="1" id="KW-1133">Transmembrane helix</keyword>
<dbReference type="PANTHER" id="PTHR28008:SF1">
    <property type="entry name" value="DOMAIN PROTEIN, PUTATIVE (AFU_ORTHOLOGUE AFUA_3G10980)-RELATED"/>
    <property type="match status" value="1"/>
</dbReference>
<keyword evidence="1" id="KW-0472">Membrane</keyword>
<comment type="caution">
    <text evidence="2">The sequence shown here is derived from an EMBL/GenBank/DDBJ whole genome shotgun (WGS) entry which is preliminary data.</text>
</comment>
<protein>
    <submittedName>
        <fullName evidence="2">VanZ family protein</fullName>
    </submittedName>
</protein>
<keyword evidence="3" id="KW-1185">Reference proteome</keyword>
<dbReference type="PANTHER" id="PTHR28008">
    <property type="entry name" value="DOMAIN PROTEIN, PUTATIVE (AFU_ORTHOLOGUE AFUA_3G10980)-RELATED"/>
    <property type="match status" value="1"/>
</dbReference>
<evidence type="ECO:0000313" key="2">
    <source>
        <dbReference type="EMBL" id="RDZ26065.1"/>
    </source>
</evidence>
<keyword evidence="1" id="KW-0812">Transmembrane</keyword>
<evidence type="ECO:0000256" key="1">
    <source>
        <dbReference type="SAM" id="Phobius"/>
    </source>
</evidence>
<sequence>MSAARRRDDAPKGPWLRPLRTPRRWLALGAAGVIATVAVSLLPGSGLPSSPFPGSDKVGHFLTYFALAAYAVMLFARMRPQALSAAGLIVLGVALEYAQAALAEGRMGDSRDAVANALGVLAGLATASTPLALLLQRIDARLADTRSS</sequence>
<dbReference type="EMBL" id="QTSU01000005">
    <property type="protein sequence ID" value="RDZ26065.1"/>
    <property type="molecule type" value="Genomic_DNA"/>
</dbReference>
<dbReference type="RefSeq" id="WP_115862003.1">
    <property type="nucleotide sequence ID" value="NZ_QTSU01000005.1"/>
</dbReference>
<organism evidence="2 3">
    <name type="scientific">Lysobacter silvisoli</name>
    <dbReference type="NCBI Taxonomy" id="2293254"/>
    <lineage>
        <taxon>Bacteria</taxon>
        <taxon>Pseudomonadati</taxon>
        <taxon>Pseudomonadota</taxon>
        <taxon>Gammaproteobacteria</taxon>
        <taxon>Lysobacterales</taxon>
        <taxon>Lysobacteraceae</taxon>
        <taxon>Lysobacter</taxon>
    </lineage>
</organism>
<proteinExistence type="predicted"/>
<evidence type="ECO:0000313" key="3">
    <source>
        <dbReference type="Proteomes" id="UP000264492"/>
    </source>
</evidence>
<feature type="transmembrane region" description="Helical" evidence="1">
    <location>
        <begin position="83"/>
        <end position="102"/>
    </location>
</feature>
<feature type="transmembrane region" description="Helical" evidence="1">
    <location>
        <begin position="114"/>
        <end position="135"/>
    </location>
</feature>
<dbReference type="OrthoDB" id="3790495at2"/>
<accession>A0A371JWP5</accession>
<feature type="transmembrane region" description="Helical" evidence="1">
    <location>
        <begin position="25"/>
        <end position="46"/>
    </location>
</feature>
<dbReference type="Proteomes" id="UP000264492">
    <property type="component" value="Unassembled WGS sequence"/>
</dbReference>
<name>A0A371JWP5_9GAMM</name>
<feature type="transmembrane region" description="Helical" evidence="1">
    <location>
        <begin position="58"/>
        <end position="76"/>
    </location>
</feature>